<dbReference type="GeneID" id="62696209"/>
<dbReference type="GO" id="GO:0030638">
    <property type="term" value="P:polyketide metabolic process"/>
    <property type="evidence" value="ECO:0007669"/>
    <property type="project" value="InterPro"/>
</dbReference>
<dbReference type="OrthoDB" id="7876517at2"/>
<gene>
    <name evidence="1" type="ORF">HDCHBGLK_02001</name>
</gene>
<dbReference type="KEGG" id="csci:HDCHBGLK_02001"/>
<reference evidence="1 2" key="1">
    <citation type="journal article" date="2019" name="Appl. Environ. Microbiol.">
        <title>Clostridium scindens ATCC 35704: integration of nutritional requirements, the complete genome sequence, and global transcriptional responses to bile acids.</title>
        <authorList>
            <person name="Devendran S."/>
            <person name="Shrestha R."/>
            <person name="Alves J.M.P."/>
            <person name="Wolf P.G."/>
            <person name="Ly L."/>
            <person name="Hernandez A.G."/>
            <person name="Mendez-Garcia C."/>
            <person name="Inboden A."/>
            <person name="Wiley J."/>
            <person name="Paul O."/>
            <person name="Allen A."/>
            <person name="Springer E."/>
            <person name="Wright C.L."/>
            <person name="Fields C.J."/>
            <person name="Daniel S.L."/>
            <person name="Ridlon J.M."/>
        </authorList>
    </citation>
    <scope>NUCLEOTIDE SEQUENCE [LARGE SCALE GENOMIC DNA]</scope>
    <source>
        <strain evidence="1 2">ATCC 35704</strain>
    </source>
</reference>
<dbReference type="Pfam" id="PF07366">
    <property type="entry name" value="SnoaL"/>
    <property type="match status" value="1"/>
</dbReference>
<dbReference type="Proteomes" id="UP000289664">
    <property type="component" value="Chromosome"/>
</dbReference>
<dbReference type="Gene3D" id="3.10.450.50">
    <property type="match status" value="1"/>
</dbReference>
<proteinExistence type="predicted"/>
<name>A0A494WLU3_CLOS5</name>
<evidence type="ECO:0000313" key="1">
    <source>
        <dbReference type="EMBL" id="QBF74599.1"/>
    </source>
</evidence>
<organism evidence="1 2">
    <name type="scientific">Clostridium scindens (strain ATCC 35704 / DSM 5676 / VPI 13733 / 19)</name>
    <dbReference type="NCBI Taxonomy" id="411468"/>
    <lineage>
        <taxon>Bacteria</taxon>
        <taxon>Bacillati</taxon>
        <taxon>Bacillota</taxon>
        <taxon>Clostridia</taxon>
        <taxon>Lachnospirales</taxon>
        <taxon>Lachnospiraceae</taxon>
    </lineage>
</organism>
<dbReference type="InterPro" id="IPR009959">
    <property type="entry name" value="Cyclase_SnoaL-like"/>
</dbReference>
<keyword evidence="2" id="KW-1185">Reference proteome</keyword>
<accession>A0A494WLU3</accession>
<dbReference type="InterPro" id="IPR032710">
    <property type="entry name" value="NTF2-like_dom_sf"/>
</dbReference>
<dbReference type="EMBL" id="CP036170">
    <property type="protein sequence ID" value="QBF74599.1"/>
    <property type="molecule type" value="Genomic_DNA"/>
</dbReference>
<dbReference type="PANTHER" id="PTHR38436:SF1">
    <property type="entry name" value="ESTER CYCLASE"/>
    <property type="match status" value="1"/>
</dbReference>
<evidence type="ECO:0000313" key="2">
    <source>
        <dbReference type="Proteomes" id="UP000289664"/>
    </source>
</evidence>
<dbReference type="RefSeq" id="WP_039909199.1">
    <property type="nucleotide sequence ID" value="NZ_CP036170.1"/>
</dbReference>
<dbReference type="PANTHER" id="PTHR38436">
    <property type="entry name" value="POLYKETIDE CYCLASE SNOAL-LIKE DOMAIN"/>
    <property type="match status" value="1"/>
</dbReference>
<dbReference type="SUPFAM" id="SSF54427">
    <property type="entry name" value="NTF2-like"/>
    <property type="match status" value="1"/>
</dbReference>
<dbReference type="AlphaFoldDB" id="A0A494WLU3"/>
<protein>
    <recommendedName>
        <fullName evidence="3">SnoaL-like polyketide cyclase</fullName>
    </recommendedName>
</protein>
<sequence>MNNKEMIKYFYETVVTENLLDEVCRFVSPDCVLKIGEDDIPLGDDGMKTHLIEVKKTYPDYSMKILRQFCEGDYVISEFIMEGTHMGEWLGMKPTNKRLRFTGVDIDKVVNGKMVEHGGAVNTFETLFEEHMIKLV</sequence>
<evidence type="ECO:0008006" key="3">
    <source>
        <dbReference type="Google" id="ProtNLM"/>
    </source>
</evidence>